<protein>
    <submittedName>
        <fullName evidence="9">LRRCT domain-containing protein</fullName>
    </submittedName>
</protein>
<dbReference type="PRINTS" id="PR00019">
    <property type="entry name" value="LEURICHRPT"/>
</dbReference>
<dbReference type="InterPro" id="IPR003591">
    <property type="entry name" value="Leu-rich_rpt_typical-subtyp"/>
</dbReference>
<dbReference type="FunFam" id="3.80.10.10:FF:000770">
    <property type="entry name" value="Uncharacterized protein"/>
    <property type="match status" value="1"/>
</dbReference>
<feature type="region of interest" description="Disordered" evidence="5">
    <location>
        <begin position="608"/>
        <end position="639"/>
    </location>
</feature>
<proteinExistence type="predicted"/>
<dbReference type="GO" id="GO:0005615">
    <property type="term" value="C:extracellular space"/>
    <property type="evidence" value="ECO:0007669"/>
    <property type="project" value="TreeGrafter"/>
</dbReference>
<dbReference type="InterPro" id="IPR001611">
    <property type="entry name" value="Leu-rich_rpt"/>
</dbReference>
<dbReference type="PROSITE" id="PS51450">
    <property type="entry name" value="LRR"/>
    <property type="match status" value="3"/>
</dbReference>
<dbReference type="Pfam" id="PF00560">
    <property type="entry name" value="LRR_1"/>
    <property type="match status" value="1"/>
</dbReference>
<accession>A0A7E4VVA4</accession>
<dbReference type="InterPro" id="IPR000483">
    <property type="entry name" value="Cys-rich_flank_reg_C"/>
</dbReference>
<dbReference type="SMART" id="SM00082">
    <property type="entry name" value="LRRCT"/>
    <property type="match status" value="1"/>
</dbReference>
<dbReference type="PANTHER" id="PTHR24373">
    <property type="entry name" value="SLIT RELATED LEUCINE-RICH REPEAT NEURONAL PROTEIN"/>
    <property type="match status" value="1"/>
</dbReference>
<evidence type="ECO:0000256" key="1">
    <source>
        <dbReference type="ARBA" id="ARBA00022614"/>
    </source>
</evidence>
<dbReference type="Gene3D" id="3.80.10.10">
    <property type="entry name" value="Ribonuclease Inhibitor"/>
    <property type="match status" value="2"/>
</dbReference>
<keyword evidence="6" id="KW-0812">Transmembrane</keyword>
<reference evidence="8" key="1">
    <citation type="journal article" date="2013" name="Genetics">
        <title>The draft genome and transcriptome of Panagrellus redivivus are shaped by the harsh demands of a free-living lifestyle.</title>
        <authorList>
            <person name="Srinivasan J."/>
            <person name="Dillman A.R."/>
            <person name="Macchietto M.G."/>
            <person name="Heikkinen L."/>
            <person name="Lakso M."/>
            <person name="Fracchia K.M."/>
            <person name="Antoshechkin I."/>
            <person name="Mortazavi A."/>
            <person name="Wong G."/>
            <person name="Sternberg P.W."/>
        </authorList>
    </citation>
    <scope>NUCLEOTIDE SEQUENCE [LARGE SCALE GENOMIC DNA]</scope>
    <source>
        <strain evidence="8">MT8872</strain>
    </source>
</reference>
<dbReference type="InterPro" id="IPR032675">
    <property type="entry name" value="LRR_dom_sf"/>
</dbReference>
<keyword evidence="3" id="KW-0677">Repeat</keyword>
<dbReference type="WBParaSite" id="Pan_g3691.t1">
    <property type="protein sequence ID" value="Pan_g3691.t1"/>
    <property type="gene ID" value="Pan_g3691"/>
</dbReference>
<feature type="compositionally biased region" description="Pro residues" evidence="5">
    <location>
        <begin position="612"/>
        <end position="627"/>
    </location>
</feature>
<feature type="domain" description="LRRCT" evidence="7">
    <location>
        <begin position="405"/>
        <end position="460"/>
    </location>
</feature>
<dbReference type="SMART" id="SM00369">
    <property type="entry name" value="LRR_TYP"/>
    <property type="match status" value="10"/>
</dbReference>
<evidence type="ECO:0000259" key="7">
    <source>
        <dbReference type="SMART" id="SM00082"/>
    </source>
</evidence>
<dbReference type="GO" id="GO:0031012">
    <property type="term" value="C:extracellular matrix"/>
    <property type="evidence" value="ECO:0007669"/>
    <property type="project" value="TreeGrafter"/>
</dbReference>
<dbReference type="SMART" id="SM00365">
    <property type="entry name" value="LRR_SD22"/>
    <property type="match status" value="4"/>
</dbReference>
<keyword evidence="6" id="KW-0472">Membrane</keyword>
<dbReference type="Pfam" id="PF13855">
    <property type="entry name" value="LRR_8"/>
    <property type="match status" value="2"/>
</dbReference>
<keyword evidence="6" id="KW-1133">Transmembrane helix</keyword>
<dbReference type="SUPFAM" id="SSF52058">
    <property type="entry name" value="L domain-like"/>
    <property type="match status" value="1"/>
</dbReference>
<organism evidence="8 9">
    <name type="scientific">Panagrellus redivivus</name>
    <name type="common">Microworm</name>
    <dbReference type="NCBI Taxonomy" id="6233"/>
    <lineage>
        <taxon>Eukaryota</taxon>
        <taxon>Metazoa</taxon>
        <taxon>Ecdysozoa</taxon>
        <taxon>Nematoda</taxon>
        <taxon>Chromadorea</taxon>
        <taxon>Rhabditida</taxon>
        <taxon>Tylenchina</taxon>
        <taxon>Panagrolaimomorpha</taxon>
        <taxon>Panagrolaimoidea</taxon>
        <taxon>Panagrolaimidae</taxon>
        <taxon>Panagrellus</taxon>
    </lineage>
</organism>
<feature type="transmembrane region" description="Helical" evidence="6">
    <location>
        <begin position="466"/>
        <end position="489"/>
    </location>
</feature>
<dbReference type="Pfam" id="PF13306">
    <property type="entry name" value="LRR_5"/>
    <property type="match status" value="1"/>
</dbReference>
<keyword evidence="8" id="KW-1185">Reference proteome</keyword>
<keyword evidence="4" id="KW-0325">Glycoprotein</keyword>
<dbReference type="Proteomes" id="UP000492821">
    <property type="component" value="Unassembled WGS sequence"/>
</dbReference>
<evidence type="ECO:0000313" key="8">
    <source>
        <dbReference type="Proteomes" id="UP000492821"/>
    </source>
</evidence>
<evidence type="ECO:0000256" key="4">
    <source>
        <dbReference type="ARBA" id="ARBA00023180"/>
    </source>
</evidence>
<sequence length="639" mass="69988">MAFWGLIWQAYRCHPCLVSVIIDTLHITNTMRLQLATLGLLLSCLVSSIEAFCQPGCTCFDEGRDVRCDNANLTAFPYMLNPMLRSLSLVNTKLKNLDAASISVYQELEVLDLSSNGIEELPSNFLVGFPKLRKVKLANNKIRLISDDLFKDLPALEGLDISRNHIERIMVEAFAELKALVSLNLSSNRLQNLSPKTFLGLDALSELDLSSNRYEKLNREAFTDLKDLAFLTVAKNKLKFLPRLVFTEQKKLVKLDVSQNGIATIEEGAFSGLHSLKSLDLSANELSDISSRNWPYLAELELLDLSRNNFATIYAGFFEGLGSLRSLILTANDDLQRVELNAFAGLYKLDSIALNNCPRLVFIDEFAFEHPNQLTAVAMNDNGLQAVSLNLLNWRQLQNLELSGNPWNCDCELLRFLPDVLGEIRRRNGARSTESRPICSAPEALKGVALETTTAGATCTSLTEPALVAVMAASGIIILITVLIAVACVRSKALCCRSADDKEANLSRAPLYTGGSSFTDSLTYDKTGEPLFAHHHSHGGRTLPVPKANRPLLYAAATSGPINNGNDPSGDYYSSIVLPPGHCTLPLHYGDDASPYAMGSIRDHYTMRPPSFFAPPPPPPSMPPPPLSSAHGPVPSTEL</sequence>
<keyword evidence="2" id="KW-0732">Signal</keyword>
<dbReference type="AlphaFoldDB" id="A0A7E4VVA4"/>
<evidence type="ECO:0000256" key="2">
    <source>
        <dbReference type="ARBA" id="ARBA00022729"/>
    </source>
</evidence>
<evidence type="ECO:0000256" key="6">
    <source>
        <dbReference type="SAM" id="Phobius"/>
    </source>
</evidence>
<dbReference type="InterPro" id="IPR050328">
    <property type="entry name" value="Dev_Immune_Receptor"/>
</dbReference>
<dbReference type="PANTHER" id="PTHR24373:SF378">
    <property type="entry name" value="FI03225P-RELATED"/>
    <property type="match status" value="1"/>
</dbReference>
<evidence type="ECO:0000256" key="3">
    <source>
        <dbReference type="ARBA" id="ARBA00022737"/>
    </source>
</evidence>
<dbReference type="InterPro" id="IPR026906">
    <property type="entry name" value="LRR_5"/>
</dbReference>
<keyword evidence="1" id="KW-0433">Leucine-rich repeat</keyword>
<evidence type="ECO:0000256" key="5">
    <source>
        <dbReference type="SAM" id="MobiDB-lite"/>
    </source>
</evidence>
<reference evidence="9" key="2">
    <citation type="submission" date="2020-10" db="UniProtKB">
        <authorList>
            <consortium name="WormBaseParasite"/>
        </authorList>
    </citation>
    <scope>IDENTIFICATION</scope>
</reference>
<name>A0A7E4VVA4_PANRE</name>
<evidence type="ECO:0000313" key="9">
    <source>
        <dbReference type="WBParaSite" id="Pan_g3691.t1"/>
    </source>
</evidence>